<evidence type="ECO:0000256" key="9">
    <source>
        <dbReference type="SAM" id="Phobius"/>
    </source>
</evidence>
<proteinExistence type="inferred from homology"/>
<dbReference type="Proteomes" id="UP000679848">
    <property type="component" value="Chromosome"/>
</dbReference>
<evidence type="ECO:0000256" key="5">
    <source>
        <dbReference type="ARBA" id="ARBA00022692"/>
    </source>
</evidence>
<evidence type="ECO:0000256" key="7">
    <source>
        <dbReference type="ARBA" id="ARBA00023136"/>
    </source>
</evidence>
<dbReference type="GO" id="GO:0015740">
    <property type="term" value="P:C4-dicarboxylate transport"/>
    <property type="evidence" value="ECO:0007669"/>
    <property type="project" value="TreeGrafter"/>
</dbReference>
<dbReference type="RefSeq" id="WP_187029312.1">
    <property type="nucleotide sequence ID" value="NZ_AP023420.1"/>
</dbReference>
<keyword evidence="6 9" id="KW-1133">Transmembrane helix</keyword>
<dbReference type="PANTHER" id="PTHR35011">
    <property type="entry name" value="2,3-DIKETO-L-GULONATE TRAP TRANSPORTER SMALL PERMEASE PROTEIN YIAM"/>
    <property type="match status" value="1"/>
</dbReference>
<evidence type="ECO:0000256" key="4">
    <source>
        <dbReference type="ARBA" id="ARBA00022519"/>
    </source>
</evidence>
<dbReference type="InterPro" id="IPR055348">
    <property type="entry name" value="DctQ"/>
</dbReference>
<organism evidence="11 12">
    <name type="scientific">Pusillibacter faecalis</name>
    <dbReference type="NCBI Taxonomy" id="2714358"/>
    <lineage>
        <taxon>Bacteria</taxon>
        <taxon>Bacillati</taxon>
        <taxon>Bacillota</taxon>
        <taxon>Clostridia</taxon>
        <taxon>Eubacteriales</taxon>
        <taxon>Oscillospiraceae</taxon>
        <taxon>Pusillibacter</taxon>
    </lineage>
</organism>
<evidence type="ECO:0000256" key="3">
    <source>
        <dbReference type="ARBA" id="ARBA00022475"/>
    </source>
</evidence>
<accession>A0A810Q8Q9</accession>
<keyword evidence="3" id="KW-1003">Cell membrane</keyword>
<feature type="transmembrane region" description="Helical" evidence="9">
    <location>
        <begin position="45"/>
        <end position="63"/>
    </location>
</feature>
<gene>
    <name evidence="11" type="ORF">MM59RIKEN_19680</name>
</gene>
<keyword evidence="12" id="KW-1185">Reference proteome</keyword>
<dbReference type="GO" id="GO:0022857">
    <property type="term" value="F:transmembrane transporter activity"/>
    <property type="evidence" value="ECO:0007669"/>
    <property type="project" value="TreeGrafter"/>
</dbReference>
<protein>
    <recommendedName>
        <fullName evidence="10">Tripartite ATP-independent periplasmic transporters DctQ component domain-containing protein</fullName>
    </recommendedName>
</protein>
<reference evidence="11" key="1">
    <citation type="submission" date="2020-09" db="EMBL/GenBank/DDBJ databases">
        <title>New species isolated from human feces.</title>
        <authorList>
            <person name="Kitahara M."/>
            <person name="Shigeno Y."/>
            <person name="Shime M."/>
            <person name="Matsumoto Y."/>
            <person name="Nakamura S."/>
            <person name="Motooka D."/>
            <person name="Fukuoka S."/>
            <person name="Nishikawa H."/>
            <person name="Benno Y."/>
        </authorList>
    </citation>
    <scope>NUCLEOTIDE SEQUENCE</scope>
    <source>
        <strain evidence="11">MM59</strain>
    </source>
</reference>
<dbReference type="Pfam" id="PF04290">
    <property type="entry name" value="DctQ"/>
    <property type="match status" value="1"/>
</dbReference>
<comment type="subcellular location">
    <subcellularLocation>
        <location evidence="1">Cell inner membrane</location>
        <topology evidence="1">Multi-pass membrane protein</topology>
    </subcellularLocation>
</comment>
<evidence type="ECO:0000313" key="11">
    <source>
        <dbReference type="EMBL" id="BCK84649.1"/>
    </source>
</evidence>
<keyword evidence="4" id="KW-0997">Cell inner membrane</keyword>
<feature type="domain" description="Tripartite ATP-independent periplasmic transporters DctQ component" evidence="10">
    <location>
        <begin position="24"/>
        <end position="152"/>
    </location>
</feature>
<sequence>MLKKCWDHFEETILVYSYLLVVPLLFVQVVSRYVFNHSLSWSEELARYIFIWQVWLGSSYCVKENRHIRIDIFTEHLSPQVRKIYEIVITMISIAFCCFLIYKGSEVVMMITRLRQTSPAMRIPMQVIYACIPISCALMVVRYAEHIVKLVRPAPAAAEQREG</sequence>
<evidence type="ECO:0000256" key="2">
    <source>
        <dbReference type="ARBA" id="ARBA00022448"/>
    </source>
</evidence>
<keyword evidence="7 9" id="KW-0472">Membrane</keyword>
<evidence type="ECO:0000256" key="8">
    <source>
        <dbReference type="ARBA" id="ARBA00038436"/>
    </source>
</evidence>
<evidence type="ECO:0000256" key="6">
    <source>
        <dbReference type="ARBA" id="ARBA00022989"/>
    </source>
</evidence>
<evidence type="ECO:0000256" key="1">
    <source>
        <dbReference type="ARBA" id="ARBA00004429"/>
    </source>
</evidence>
<evidence type="ECO:0000313" key="12">
    <source>
        <dbReference type="Proteomes" id="UP000679848"/>
    </source>
</evidence>
<evidence type="ECO:0000259" key="10">
    <source>
        <dbReference type="Pfam" id="PF04290"/>
    </source>
</evidence>
<dbReference type="KEGG" id="pfaa:MM59RIKEN_19680"/>
<dbReference type="AlphaFoldDB" id="A0A810Q8Q9"/>
<keyword evidence="5 9" id="KW-0812">Transmembrane</keyword>
<comment type="similarity">
    <text evidence="8">Belongs to the TRAP transporter small permease family.</text>
</comment>
<dbReference type="GO" id="GO:0005886">
    <property type="term" value="C:plasma membrane"/>
    <property type="evidence" value="ECO:0007669"/>
    <property type="project" value="UniProtKB-SubCell"/>
</dbReference>
<dbReference type="InterPro" id="IPR007387">
    <property type="entry name" value="TRAP_DctQ"/>
</dbReference>
<feature type="transmembrane region" description="Helical" evidence="9">
    <location>
        <begin position="12"/>
        <end position="33"/>
    </location>
</feature>
<feature type="transmembrane region" description="Helical" evidence="9">
    <location>
        <begin position="84"/>
        <end position="103"/>
    </location>
</feature>
<dbReference type="PANTHER" id="PTHR35011:SF2">
    <property type="entry name" value="2,3-DIKETO-L-GULONATE TRAP TRANSPORTER SMALL PERMEASE PROTEIN YIAM"/>
    <property type="match status" value="1"/>
</dbReference>
<name>A0A810Q8Q9_9FIRM</name>
<feature type="transmembrane region" description="Helical" evidence="9">
    <location>
        <begin position="123"/>
        <end position="144"/>
    </location>
</feature>
<keyword evidence="2" id="KW-0813">Transport</keyword>
<dbReference type="EMBL" id="AP023420">
    <property type="protein sequence ID" value="BCK84649.1"/>
    <property type="molecule type" value="Genomic_DNA"/>
</dbReference>